<dbReference type="Proteomes" id="UP000886251">
    <property type="component" value="Unassembled WGS sequence"/>
</dbReference>
<evidence type="ECO:0000313" key="1">
    <source>
        <dbReference type="EMBL" id="HEB95077.1"/>
    </source>
</evidence>
<dbReference type="InterPro" id="IPR014174">
    <property type="entry name" value="CRISPR-assoc_prot_Cas6/Cmx6"/>
</dbReference>
<dbReference type="NCBIfam" id="TIGR02807">
    <property type="entry name" value="cas6_cmx6"/>
    <property type="match status" value="1"/>
</dbReference>
<proteinExistence type="predicted"/>
<accession>A0A831W9F7</accession>
<reference evidence="1" key="1">
    <citation type="journal article" date="2020" name="mSystems">
        <title>Genome- and Community-Level Interaction Insights into Carbon Utilization and Element Cycling Functions of Hydrothermarchaeota in Hydrothermal Sediment.</title>
        <authorList>
            <person name="Zhou Z."/>
            <person name="Liu Y."/>
            <person name="Xu W."/>
            <person name="Pan J."/>
            <person name="Luo Z.H."/>
            <person name="Li M."/>
        </authorList>
    </citation>
    <scope>NUCLEOTIDE SEQUENCE [LARGE SCALE GENOMIC DNA]</scope>
    <source>
        <strain evidence="1">HyVt-443</strain>
    </source>
</reference>
<sequence length="219" mass="25375">MYWQEESNEEHYRVPEDVVDVRFSIRCPTLPVDHAWALAGEIRRILPWFPQEPGNGLHIIHGADSGNGWERPEGADDLLYLSRRTRLELRLPRARVTDAAALTGQRLMIQDHVMEIGDYRTRPLARSNILYSRYVASDPRWSEEEFIEWAVEQLRGLDLRFKKVLSGRRMHLATPDEPVETRSLMVADLPYPDAVRLQERGIGPWRAMGCGLFIPQKSF</sequence>
<gene>
    <name evidence="1" type="primary">cas6</name>
    <name evidence="1" type="ORF">ENI96_01440</name>
</gene>
<protein>
    <submittedName>
        <fullName evidence="1">Type I-MYXAN CRISPR-associated protein Cas6/Cmx6</fullName>
    </submittedName>
</protein>
<organism evidence="1">
    <name type="scientific">Sedimenticola thiotaurini</name>
    <dbReference type="NCBI Taxonomy" id="1543721"/>
    <lineage>
        <taxon>Bacteria</taxon>
        <taxon>Pseudomonadati</taxon>
        <taxon>Pseudomonadota</taxon>
        <taxon>Gammaproteobacteria</taxon>
        <taxon>Chromatiales</taxon>
        <taxon>Sedimenticolaceae</taxon>
        <taxon>Sedimenticola</taxon>
    </lineage>
</organism>
<dbReference type="Pfam" id="PF09559">
    <property type="entry name" value="Cas6"/>
    <property type="match status" value="1"/>
</dbReference>
<comment type="caution">
    <text evidence="1">The sequence shown here is derived from an EMBL/GenBank/DDBJ whole genome shotgun (WGS) entry which is preliminary data.</text>
</comment>
<dbReference type="EMBL" id="DRKP01000016">
    <property type="protein sequence ID" value="HEB95077.1"/>
    <property type="molecule type" value="Genomic_DNA"/>
</dbReference>
<name>A0A831W9F7_9GAMM</name>
<dbReference type="AlphaFoldDB" id="A0A831W9F7"/>